<dbReference type="RefSeq" id="WP_022212976.1">
    <property type="nucleotide sequence ID" value="NZ_JACOOQ010000013.1"/>
</dbReference>
<dbReference type="Gene3D" id="1.20.144.10">
    <property type="entry name" value="Phosphatidic acid phosphatase type 2/haloperoxidase"/>
    <property type="match status" value="1"/>
</dbReference>
<dbReference type="SMART" id="SM00014">
    <property type="entry name" value="acidPPc"/>
    <property type="match status" value="1"/>
</dbReference>
<feature type="transmembrane region" description="Helical" evidence="7">
    <location>
        <begin position="128"/>
        <end position="148"/>
    </location>
</feature>
<evidence type="ECO:0000256" key="6">
    <source>
        <dbReference type="ARBA" id="ARBA00023136"/>
    </source>
</evidence>
<accession>A0A8I0AEW5</accession>
<dbReference type="SUPFAM" id="SSF48317">
    <property type="entry name" value="Acid phosphatase/Vanadium-dependent haloperoxidase"/>
    <property type="match status" value="1"/>
</dbReference>
<feature type="transmembrane region" description="Helical" evidence="7">
    <location>
        <begin position="29"/>
        <end position="50"/>
    </location>
</feature>
<evidence type="ECO:0000259" key="8">
    <source>
        <dbReference type="SMART" id="SM00014"/>
    </source>
</evidence>
<evidence type="ECO:0000313" key="9">
    <source>
        <dbReference type="EMBL" id="MBC5640505.1"/>
    </source>
</evidence>
<evidence type="ECO:0000256" key="2">
    <source>
        <dbReference type="ARBA" id="ARBA00022475"/>
    </source>
</evidence>
<dbReference type="InterPro" id="IPR000326">
    <property type="entry name" value="PAP2/HPO"/>
</dbReference>
<evidence type="ECO:0000256" key="4">
    <source>
        <dbReference type="ARBA" id="ARBA00022801"/>
    </source>
</evidence>
<keyword evidence="2" id="KW-1003">Cell membrane</keyword>
<feature type="transmembrane region" description="Helical" evidence="7">
    <location>
        <begin position="56"/>
        <end position="78"/>
    </location>
</feature>
<keyword evidence="5 7" id="KW-1133">Transmembrane helix</keyword>
<name>A0A8I0AEW5_9CLOT</name>
<organism evidence="9 10">
    <name type="scientific">Clostridium lentum</name>
    <dbReference type="NCBI Taxonomy" id="2763037"/>
    <lineage>
        <taxon>Bacteria</taxon>
        <taxon>Bacillati</taxon>
        <taxon>Bacillota</taxon>
        <taxon>Clostridia</taxon>
        <taxon>Eubacteriales</taxon>
        <taxon>Clostridiaceae</taxon>
        <taxon>Clostridium</taxon>
    </lineage>
</organism>
<evidence type="ECO:0000256" key="3">
    <source>
        <dbReference type="ARBA" id="ARBA00022692"/>
    </source>
</evidence>
<protein>
    <submittedName>
        <fullName evidence="9">Phosphatase PAP2 family protein</fullName>
    </submittedName>
</protein>
<comment type="subcellular location">
    <subcellularLocation>
        <location evidence="1">Cell membrane</location>
        <topology evidence="1">Multi-pass membrane protein</topology>
    </subcellularLocation>
</comment>
<gene>
    <name evidence="9" type="ORF">H8R92_08765</name>
</gene>
<evidence type="ECO:0000313" key="10">
    <source>
        <dbReference type="Proteomes" id="UP000662088"/>
    </source>
</evidence>
<dbReference type="GO" id="GO:0016787">
    <property type="term" value="F:hydrolase activity"/>
    <property type="evidence" value="ECO:0007669"/>
    <property type="project" value="UniProtKB-KW"/>
</dbReference>
<dbReference type="EMBL" id="JACOOQ010000013">
    <property type="protein sequence ID" value="MBC5640505.1"/>
    <property type="molecule type" value="Genomic_DNA"/>
</dbReference>
<dbReference type="InterPro" id="IPR036938">
    <property type="entry name" value="PAP2/HPO_sf"/>
</dbReference>
<evidence type="ECO:0000256" key="7">
    <source>
        <dbReference type="SAM" id="Phobius"/>
    </source>
</evidence>
<feature type="domain" description="Phosphatidic acid phosphatase type 2/haloperoxidase" evidence="8">
    <location>
        <begin position="59"/>
        <end position="169"/>
    </location>
</feature>
<keyword evidence="10" id="KW-1185">Reference proteome</keyword>
<dbReference type="Proteomes" id="UP000662088">
    <property type="component" value="Unassembled WGS sequence"/>
</dbReference>
<dbReference type="PANTHER" id="PTHR14969">
    <property type="entry name" value="SPHINGOSINE-1-PHOSPHATE PHOSPHOHYDROLASE"/>
    <property type="match status" value="1"/>
</dbReference>
<dbReference type="PANTHER" id="PTHR14969:SF62">
    <property type="entry name" value="DECAPRENYLPHOSPHORYL-5-PHOSPHORIBOSE PHOSPHATASE RV3807C-RELATED"/>
    <property type="match status" value="1"/>
</dbReference>
<evidence type="ECO:0000256" key="1">
    <source>
        <dbReference type="ARBA" id="ARBA00004651"/>
    </source>
</evidence>
<keyword evidence="3 7" id="KW-0812">Transmembrane</keyword>
<dbReference type="Pfam" id="PF01569">
    <property type="entry name" value="PAP2"/>
    <property type="match status" value="1"/>
</dbReference>
<keyword evidence="6 7" id="KW-0472">Membrane</keyword>
<dbReference type="AlphaFoldDB" id="A0A8I0AEW5"/>
<sequence>MKDLIYKIDAFGEKIIGFIYNKNKFLDKLMIAITLSGDLGIIWIIISFFLFSRKKYTNVAIMLLLAIVLASILGEGIIKHIVKRRRPFIKNKIAKLLIPHPGTYSFPSGHTASSFAAATVFIRTDMRLTSLIVAIAVLISFSRLYLRVHYLSDVIGGIILGVFSGTIIVTMFS</sequence>
<dbReference type="GO" id="GO:0005886">
    <property type="term" value="C:plasma membrane"/>
    <property type="evidence" value="ECO:0007669"/>
    <property type="project" value="UniProtKB-SubCell"/>
</dbReference>
<keyword evidence="4" id="KW-0378">Hydrolase</keyword>
<reference evidence="9" key="1">
    <citation type="submission" date="2020-08" db="EMBL/GenBank/DDBJ databases">
        <title>Genome public.</title>
        <authorList>
            <person name="Liu C."/>
            <person name="Sun Q."/>
        </authorList>
    </citation>
    <scope>NUCLEOTIDE SEQUENCE</scope>
    <source>
        <strain evidence="9">NSJ-42</strain>
    </source>
</reference>
<evidence type="ECO:0000256" key="5">
    <source>
        <dbReference type="ARBA" id="ARBA00022989"/>
    </source>
</evidence>
<feature type="transmembrane region" description="Helical" evidence="7">
    <location>
        <begin position="154"/>
        <end position="172"/>
    </location>
</feature>
<comment type="caution">
    <text evidence="9">The sequence shown here is derived from an EMBL/GenBank/DDBJ whole genome shotgun (WGS) entry which is preliminary data.</text>
</comment>
<proteinExistence type="predicted"/>